<organism evidence="1 2">
    <name type="scientific">Mycobacterium talmoniae</name>
    <dbReference type="NCBI Taxonomy" id="1858794"/>
    <lineage>
        <taxon>Bacteria</taxon>
        <taxon>Bacillati</taxon>
        <taxon>Actinomycetota</taxon>
        <taxon>Actinomycetes</taxon>
        <taxon>Mycobacteriales</taxon>
        <taxon>Mycobacteriaceae</taxon>
        <taxon>Mycobacterium</taxon>
    </lineage>
</organism>
<dbReference type="AlphaFoldDB" id="A0A1S1NG48"/>
<evidence type="ECO:0000313" key="2">
    <source>
        <dbReference type="Proteomes" id="UP000179734"/>
    </source>
</evidence>
<proteinExistence type="predicted"/>
<gene>
    <name evidence="1" type="ORF">BKN37_18310</name>
</gene>
<reference evidence="1 2" key="1">
    <citation type="submission" date="2016-10" db="EMBL/GenBank/DDBJ databases">
        <title>Genome sequence of Mycobacterium talmonii.</title>
        <authorList>
            <person name="Greninger A.L."/>
            <person name="Elliott B."/>
            <person name="Vasireddy S."/>
            <person name="Vasireddy R."/>
        </authorList>
    </citation>
    <scope>NUCLEOTIDE SEQUENCE [LARGE SCALE GENOMIC DNA]</scope>
    <source>
        <strain evidence="2">NE-TNMC-100812</strain>
    </source>
</reference>
<keyword evidence="2" id="KW-1185">Reference proteome</keyword>
<comment type="caution">
    <text evidence="1">The sequence shown here is derived from an EMBL/GenBank/DDBJ whole genome shotgun (WGS) entry which is preliminary data.</text>
</comment>
<evidence type="ECO:0000313" key="1">
    <source>
        <dbReference type="EMBL" id="OHV00247.1"/>
    </source>
</evidence>
<accession>A0A1S1NG48</accession>
<dbReference type="Proteomes" id="UP000179734">
    <property type="component" value="Unassembled WGS sequence"/>
</dbReference>
<dbReference type="RefSeq" id="WP_071028409.1">
    <property type="nucleotide sequence ID" value="NZ_MLQM01000113.1"/>
</dbReference>
<name>A0A1S1NG48_9MYCO</name>
<dbReference type="EMBL" id="MLQM01000113">
    <property type="protein sequence ID" value="OHV00247.1"/>
    <property type="molecule type" value="Genomic_DNA"/>
</dbReference>
<sequence length="98" mass="10650">MTDARTVYVGHRATVEQVTEGVATWQKQTGDETEYGVDTDGDGYPGMGFAIDVYAENDGEQLAARDRIAAGIRPLLGDIPVATDSELDQWVLTSTDQR</sequence>
<protein>
    <submittedName>
        <fullName evidence="1">Uncharacterized protein</fullName>
    </submittedName>
</protein>